<feature type="region of interest" description="Disordered" evidence="22">
    <location>
        <begin position="238"/>
        <end position="259"/>
    </location>
</feature>
<keyword evidence="7 23" id="KW-0812">Transmembrane</keyword>
<dbReference type="Gene3D" id="1.10.10.2430">
    <property type="entry name" value="NFRKB winged helix-like domain"/>
    <property type="match status" value="1"/>
</dbReference>
<feature type="region of interest" description="Disordered" evidence="22">
    <location>
        <begin position="306"/>
        <end position="337"/>
    </location>
</feature>
<dbReference type="InterPro" id="IPR038106">
    <property type="entry name" value="NFRKB_winged_sf"/>
</dbReference>
<evidence type="ECO:0000256" key="5">
    <source>
        <dbReference type="ARBA" id="ARBA00022448"/>
    </source>
</evidence>
<reference evidence="25" key="1">
    <citation type="submission" date="2021-01" db="EMBL/GenBank/DDBJ databases">
        <authorList>
            <person name="Li R."/>
            <person name="Bekaert M."/>
        </authorList>
    </citation>
    <scope>NUCLEOTIDE SEQUENCE</scope>
    <source>
        <strain evidence="25">Farmed</strain>
    </source>
</reference>
<evidence type="ECO:0000256" key="15">
    <source>
        <dbReference type="ARBA" id="ARBA00023136"/>
    </source>
</evidence>
<evidence type="ECO:0000256" key="14">
    <source>
        <dbReference type="ARBA" id="ARBA00023128"/>
    </source>
</evidence>
<feature type="domain" description="DEUBAD" evidence="24">
    <location>
        <begin position="27"/>
        <end position="144"/>
    </location>
</feature>
<evidence type="ECO:0000256" key="4">
    <source>
        <dbReference type="ARBA" id="ARBA00008873"/>
    </source>
</evidence>
<evidence type="ECO:0000256" key="1">
    <source>
        <dbReference type="ARBA" id="ARBA00004123"/>
    </source>
</evidence>
<dbReference type="NCBIfam" id="TIGR01297">
    <property type="entry name" value="CDF"/>
    <property type="match status" value="1"/>
</dbReference>
<feature type="region of interest" description="Disordered" evidence="22">
    <location>
        <begin position="1302"/>
        <end position="1326"/>
    </location>
</feature>
<comment type="catalytic activity">
    <reaction evidence="21">
        <text>Zn(2+)(in) + 2 H(+)(out) = Zn(2+)(out) + 2 H(+)(in)</text>
        <dbReference type="Rhea" id="RHEA:72627"/>
        <dbReference type="ChEBI" id="CHEBI:15378"/>
        <dbReference type="ChEBI" id="CHEBI:29105"/>
    </reaction>
</comment>
<evidence type="ECO:0000256" key="16">
    <source>
        <dbReference type="ARBA" id="ARBA00023163"/>
    </source>
</evidence>
<evidence type="ECO:0000256" key="21">
    <source>
        <dbReference type="ARBA" id="ARBA00048349"/>
    </source>
</evidence>
<evidence type="ECO:0000256" key="13">
    <source>
        <dbReference type="ARBA" id="ARBA00023065"/>
    </source>
</evidence>
<evidence type="ECO:0000256" key="7">
    <source>
        <dbReference type="ARBA" id="ARBA00022692"/>
    </source>
</evidence>
<dbReference type="Gene3D" id="1.20.1510.10">
    <property type="entry name" value="Cation efflux protein transmembrane domain"/>
    <property type="match status" value="1"/>
</dbReference>
<evidence type="ECO:0000256" key="8">
    <source>
        <dbReference type="ARBA" id="ARBA00022824"/>
    </source>
</evidence>
<evidence type="ECO:0000256" key="12">
    <source>
        <dbReference type="ARBA" id="ARBA00023015"/>
    </source>
</evidence>
<evidence type="ECO:0000256" key="22">
    <source>
        <dbReference type="SAM" id="MobiDB-lite"/>
    </source>
</evidence>
<keyword evidence="9" id="KW-0862">Zinc</keyword>
<evidence type="ECO:0000256" key="11">
    <source>
        <dbReference type="ARBA" id="ARBA00022989"/>
    </source>
</evidence>
<dbReference type="InterPro" id="IPR025220">
    <property type="entry name" value="NFRKB_WH_1"/>
</dbReference>
<dbReference type="CDD" id="cd21865">
    <property type="entry name" value="DEUBAD_NFRKB"/>
    <property type="match status" value="1"/>
</dbReference>
<dbReference type="PROSITE" id="PS51916">
    <property type="entry name" value="DEUBAD"/>
    <property type="match status" value="1"/>
</dbReference>
<feature type="transmembrane region" description="Helical" evidence="23">
    <location>
        <begin position="1579"/>
        <end position="1604"/>
    </location>
</feature>
<dbReference type="Pfam" id="PF14465">
    <property type="entry name" value="WHD_1st_NFRKB"/>
    <property type="match status" value="1"/>
</dbReference>
<evidence type="ECO:0000256" key="19">
    <source>
        <dbReference type="ARBA" id="ARBA00034845"/>
    </source>
</evidence>
<evidence type="ECO:0000313" key="26">
    <source>
        <dbReference type="Proteomes" id="UP000597762"/>
    </source>
</evidence>
<gene>
    <name evidence="25" type="ORF">SPHA_19555</name>
</gene>
<evidence type="ECO:0000259" key="24">
    <source>
        <dbReference type="PROSITE" id="PS51916"/>
    </source>
</evidence>
<dbReference type="InterPro" id="IPR058533">
    <property type="entry name" value="Cation_efflux_TM"/>
</dbReference>
<dbReference type="Pfam" id="PF01545">
    <property type="entry name" value="Cation_efflux"/>
    <property type="match status" value="1"/>
</dbReference>
<feature type="region of interest" description="Disordered" evidence="22">
    <location>
        <begin position="508"/>
        <end position="528"/>
    </location>
</feature>
<comment type="similarity">
    <text evidence="4">Belongs to the cation diffusion facilitator (CDF) transporter (TC 2.A.4) family. SLC30A subfamily.</text>
</comment>
<dbReference type="InterPro" id="IPR057748">
    <property type="entry name" value="NFRKB_WH_2"/>
</dbReference>
<keyword evidence="17" id="KW-0539">Nucleus</keyword>
<keyword evidence="5" id="KW-0813">Transport</keyword>
<keyword evidence="6" id="KW-0050">Antiport</keyword>
<dbReference type="PANTHER" id="PTHR13414:SF9">
    <property type="entry name" value="PROTON-COUPLED ZINC ANTIPORTER SLC30A9, MITOCHONDRIAL"/>
    <property type="match status" value="1"/>
</dbReference>
<keyword evidence="16" id="KW-0804">Transcription</keyword>
<dbReference type="GO" id="GO:0015297">
    <property type="term" value="F:antiporter activity"/>
    <property type="evidence" value="ECO:0007669"/>
    <property type="project" value="UniProtKB-KW"/>
</dbReference>
<evidence type="ECO:0000256" key="9">
    <source>
        <dbReference type="ARBA" id="ARBA00022833"/>
    </source>
</evidence>
<keyword evidence="11 23" id="KW-1133">Transmembrane helix</keyword>
<dbReference type="GO" id="GO:0031966">
    <property type="term" value="C:mitochondrial membrane"/>
    <property type="evidence" value="ECO:0007669"/>
    <property type="project" value="UniProtKB-SubCell"/>
</dbReference>
<feature type="transmembrane region" description="Helical" evidence="23">
    <location>
        <begin position="1635"/>
        <end position="1655"/>
    </location>
</feature>
<feature type="transmembrane region" description="Helical" evidence="23">
    <location>
        <begin position="1476"/>
        <end position="1497"/>
    </location>
</feature>
<evidence type="ECO:0000256" key="2">
    <source>
        <dbReference type="ARBA" id="ARBA00004225"/>
    </source>
</evidence>
<evidence type="ECO:0000256" key="10">
    <source>
        <dbReference type="ARBA" id="ARBA00022906"/>
    </source>
</evidence>
<dbReference type="SUPFAM" id="SSF161111">
    <property type="entry name" value="Cation efflux protein transmembrane domain-like"/>
    <property type="match status" value="1"/>
</dbReference>
<dbReference type="InterPro" id="IPR037129">
    <property type="entry name" value="XPA_sf"/>
</dbReference>
<dbReference type="InterPro" id="IPR027469">
    <property type="entry name" value="Cation_efflux_TMD_sf"/>
</dbReference>
<keyword evidence="13" id="KW-0406">Ion transport</keyword>
<comment type="caution">
    <text evidence="25">The sequence shown here is derived from an EMBL/GenBank/DDBJ whole genome shotgun (WGS) entry which is preliminary data.</text>
</comment>
<keyword evidence="12" id="KW-0805">Transcription regulation</keyword>
<dbReference type="Gene3D" id="3.90.530.10">
    <property type="entry name" value="XPA C-terminal domain"/>
    <property type="match status" value="1"/>
</dbReference>
<dbReference type="InterPro" id="IPR002524">
    <property type="entry name" value="Cation_efflux"/>
</dbReference>
<dbReference type="InterPro" id="IPR009061">
    <property type="entry name" value="DNA-bd_dom_put_sf"/>
</dbReference>
<accession>A0A812BL15</accession>
<proteinExistence type="inferred from homology"/>
<dbReference type="OrthoDB" id="70874at2759"/>
<dbReference type="PANTHER" id="PTHR13414">
    <property type="entry name" value="HUEL-CATION TRANSPORTER"/>
    <property type="match status" value="1"/>
</dbReference>
<dbReference type="GO" id="GO:0008324">
    <property type="term" value="F:monoatomic cation transmembrane transporter activity"/>
    <property type="evidence" value="ECO:0007669"/>
    <property type="project" value="InterPro"/>
</dbReference>
<keyword evidence="8" id="KW-0256">Endoplasmic reticulum</keyword>
<dbReference type="GO" id="GO:0006882">
    <property type="term" value="P:intracellular zinc ion homeostasis"/>
    <property type="evidence" value="ECO:0007669"/>
    <property type="project" value="TreeGrafter"/>
</dbReference>
<evidence type="ECO:0000256" key="6">
    <source>
        <dbReference type="ARBA" id="ARBA00022449"/>
    </source>
</evidence>
<dbReference type="GO" id="GO:0006829">
    <property type="term" value="P:zinc ion transport"/>
    <property type="evidence" value="ECO:0007669"/>
    <property type="project" value="UniProtKB-KW"/>
</dbReference>
<evidence type="ECO:0000256" key="17">
    <source>
        <dbReference type="ARBA" id="ARBA00023242"/>
    </source>
</evidence>
<keyword evidence="10" id="KW-0864">Zinc transport</keyword>
<feature type="transmembrane region" description="Helical" evidence="23">
    <location>
        <begin position="1661"/>
        <end position="1680"/>
    </location>
</feature>
<comment type="subcellular location">
    <subcellularLocation>
        <location evidence="3">Endoplasmic reticulum</location>
    </subcellularLocation>
    <subcellularLocation>
        <location evidence="2">Mitochondrion membrane</location>
        <topology evidence="2">Multi-pass membrane protein</topology>
    </subcellularLocation>
    <subcellularLocation>
        <location evidence="1">Nucleus</location>
    </subcellularLocation>
</comment>
<keyword evidence="26" id="KW-1185">Reference proteome</keyword>
<dbReference type="Proteomes" id="UP000597762">
    <property type="component" value="Unassembled WGS sequence"/>
</dbReference>
<dbReference type="InterPro" id="IPR040177">
    <property type="entry name" value="SLC30A9"/>
</dbReference>
<dbReference type="Pfam" id="PF25793">
    <property type="entry name" value="WHD_2nd_NFRKB"/>
    <property type="match status" value="1"/>
</dbReference>
<evidence type="ECO:0000256" key="18">
    <source>
        <dbReference type="ARBA" id="ARBA00033405"/>
    </source>
</evidence>
<keyword evidence="14" id="KW-0496">Mitochondrion</keyword>
<keyword evidence="15 23" id="KW-0472">Membrane</keyword>
<evidence type="ECO:0000256" key="23">
    <source>
        <dbReference type="SAM" id="Phobius"/>
    </source>
</evidence>
<dbReference type="InterPro" id="IPR044867">
    <property type="entry name" value="DEUBAD_dom"/>
</dbReference>
<evidence type="ECO:0000256" key="20">
    <source>
        <dbReference type="ARBA" id="ARBA00034922"/>
    </source>
</evidence>
<organism evidence="25 26">
    <name type="scientific">Acanthosepion pharaonis</name>
    <name type="common">Pharaoh cuttlefish</name>
    <name type="synonym">Sepia pharaonis</name>
    <dbReference type="NCBI Taxonomy" id="158019"/>
    <lineage>
        <taxon>Eukaryota</taxon>
        <taxon>Metazoa</taxon>
        <taxon>Spiralia</taxon>
        <taxon>Lophotrochozoa</taxon>
        <taxon>Mollusca</taxon>
        <taxon>Cephalopoda</taxon>
        <taxon>Coleoidea</taxon>
        <taxon>Decapodiformes</taxon>
        <taxon>Sepiida</taxon>
        <taxon>Sepiina</taxon>
        <taxon>Sepiidae</taxon>
        <taxon>Acanthosepion</taxon>
    </lineage>
</organism>
<sequence>MDETVQSTSRIGRFERCIIGKDELLLPDNLIEQTFIFSEVINSETWEKVLTPSQRHYLMKFLPTFPTDDLVQKQITVKRLLDGDNFKFGNPLKKFQMKLKEGAFSSEISKYPHLYRKFKFRDYKMQQQRYYTKLLKEIIMSRQRVFEMVSQLPPDELPKFCYNPPPPADQSIEHLVNRRCRRILKEVQEECNADDTSSEEELEDAAQKNRKQLLKSSYSLPSPEPAAPAVLATYSTKPVTNGEITDNNNSQGKKVRRLSSPIEFSDEDYKAMLRDYKRRKMENADLPEMDINSITLQDILARCQAGKKPVPKSPSNVPESTASTSPASVKKVKKKGEKIRKLKAGRVDSIAKRMSISSHEDAANLEIPELLNRDEECVPDFPLPEALPPKLPFGQYDNFFSLLRDLINEFPDSKVTTAKLEEKVRDWQESPTTSLNPWLSQQSNWIDNVIPALKFLSGDVLGFQVENFVPFLDYKERAQQWKWIGQGRDVDEQLGQLCKYWLSNKDEKHADTQESNPGSPPPPRVKTNYVVKPTTDEEKLSFKEQERKRFESPHLGFTYHMHGYDSVVGPVKGVYSKDNAMNKAREHALLISDRPSYVTILTLVRDAAARLPNGEGTRGDICELLKDSQFLAPAITDVQINTVVSGALDRLHYEKDPCVKYDVNRKLWIYLHRSRTEEEFEKIHQAQGAAVKAKKSLQKPKSSKSKAKEAVVSNAVVSTAHSSVPSQGSRSVASVSIASTENKHITTETVTSTSLVSPAISANPKLSTQNTCVITATTRTLQGSTKSGLGGTKPATINLSLAQAPSIGGSGSTVTTIPISEITKAQTPAAGSQVHTTISASPSTLSKPFTFAIVPSQATGTSGSPTIVSQGRTSTTNAKPLSLNLLPSHLVTKSVVITTKPELIPFQQHSIASTGGSINSSKSLVAGQTILSTANRGKPVQLTGKAMQTTKGILQIDGKAHPSVNVIQTAQGGLSTINIIPQGGNATVVSLSEAAQTTKSNSSTVTADSGTTTVLSSALQSATVMSQLKTVTVTTTGSTLLTQQPLQMVNQPKVVSPGQGGIVVTHLAPGNITLRPGLSGVSQAKVVTAAQASLVPAQFILHQPATGNVKVGGSDTSVTPTVTQATPIIVSSNSGKPAQNIQVVRTVLSQPSSVKPGQTTILISQPALQQSGTTVLSSAQLLQTAKMQGKLAGKGKPPPVYARILTPTAGMKLATVASGQALTAQGVSVIQAAAASKLTSSAITATYRWIAVFRRWIKQDASSISHWKFHSGSAKKATARLFGNSQPFTKTNRHFLVSRFLSSSSENDPSGSKPAEKGPVISPTATAKDSGKIVKITQKKKKSIDYSYTGNVFILPVRAMNEFLLTPKDLSVLPKYTRRSPYGKEMPILMFLRSDVEKLAMKKWASMNNIVKEKQKIIQMERARFGRLDLFQLKAAIEQHKQQTGEVLKKFELSEEQEEQQEIPTEKFWKSGSGSVVMSAILINAINTAVKFVAWLYTGSHSMFSECIHSLADTLNQILLGIGLYHSTKKPDGVHPYGYRNLRHISSLISGVGIFCFGTGLSVYHGIQGLLHPQQMESLGWAIAALLGTMVSEGATLIVAIAEVRRSSRAKNMKFWEYVNRGNDPNVSVVLLEDLAAVFGVSIAASCLAVTHYTGNPFADAVGSLLVGGILGSVASFIIYSNTEVLVGKSIPLEKKALISQELEKDRMIRSLHDVKATEVGGEVRFKAEVDFDGLEITRAYLLKVDLENLLSEMQNLKKLEDAEIFMLLHGERIIDTLGEEVDRIEKSLKTKYPDLRHVDLEAL</sequence>
<evidence type="ECO:0000256" key="3">
    <source>
        <dbReference type="ARBA" id="ARBA00004240"/>
    </source>
</evidence>
<protein>
    <recommendedName>
        <fullName evidence="19">Proton-coupled zinc antiporter SLC30A9, mitochondrial</fullName>
    </recommendedName>
    <alternativeName>
        <fullName evidence="18">Solute carrier family 30 member 9</fullName>
    </alternativeName>
    <alternativeName>
        <fullName evidence="20">Zinc transporter 9</fullName>
    </alternativeName>
</protein>
<dbReference type="SUPFAM" id="SSF46955">
    <property type="entry name" value="Putative DNA-binding domain"/>
    <property type="match status" value="1"/>
</dbReference>
<dbReference type="CDD" id="cd21078">
    <property type="entry name" value="NTD_ZNT9"/>
    <property type="match status" value="1"/>
</dbReference>
<name>A0A812BL15_ACAPH</name>
<evidence type="ECO:0000313" key="25">
    <source>
        <dbReference type="EMBL" id="CAE1234865.1"/>
    </source>
</evidence>
<dbReference type="GO" id="GO:0005783">
    <property type="term" value="C:endoplasmic reticulum"/>
    <property type="evidence" value="ECO:0007669"/>
    <property type="project" value="UniProtKB-SubCell"/>
</dbReference>
<feature type="compositionally biased region" description="Polar residues" evidence="22">
    <location>
        <begin position="238"/>
        <end position="252"/>
    </location>
</feature>
<dbReference type="GO" id="GO:0005634">
    <property type="term" value="C:nucleus"/>
    <property type="evidence" value="ECO:0007669"/>
    <property type="project" value="UniProtKB-SubCell"/>
</dbReference>
<dbReference type="EMBL" id="CAHIKZ030000709">
    <property type="protein sequence ID" value="CAE1234865.1"/>
    <property type="molecule type" value="Genomic_DNA"/>
</dbReference>
<feature type="transmembrane region" description="Helical" evidence="23">
    <location>
        <begin position="1548"/>
        <end position="1567"/>
    </location>
</feature>